<protein>
    <submittedName>
        <fullName evidence="2">Uncharacterized protein</fullName>
    </submittedName>
</protein>
<accession>A0AC34G8E1</accession>
<dbReference type="WBParaSite" id="ES5_v2.g25778.t1">
    <property type="protein sequence ID" value="ES5_v2.g25778.t1"/>
    <property type="gene ID" value="ES5_v2.g25778"/>
</dbReference>
<sequence>MGLITLGKNYLYWTFSVVIAGHLVNTKSKIWRTFWSILLVVTIIAFFLHSASTLIEYLQYEKTTVIRLYSASSAPFPAVTICNLNPFKNSAINQSQTLSNLISAYKYTLEKKEETSASEVHARKKRAPPSPPSPCDKTQQASVKAPSQPQKQNYIIKGFSCGAIYNLTYQLCGKSDLTITLPNISAIDYTTYREDIDKGVYLCFHDRFCNNFCDTWDSGLDALTNLTECAAENFNYPPETGGFNFMALIAESYSSYCNLSDKACDLGLYKKKSTEYPGNYWYKDCYYGQPFGYNANLLTMIMDGCDNITSYEFDTYLLSTCTGYIKNISDSVSDALDETDCGTTC</sequence>
<proteinExistence type="predicted"/>
<evidence type="ECO:0000313" key="2">
    <source>
        <dbReference type="WBParaSite" id="ES5_v2.g25778.t1"/>
    </source>
</evidence>
<dbReference type="Proteomes" id="UP000887579">
    <property type="component" value="Unplaced"/>
</dbReference>
<organism evidence="1 2">
    <name type="scientific">Panagrolaimus sp. ES5</name>
    <dbReference type="NCBI Taxonomy" id="591445"/>
    <lineage>
        <taxon>Eukaryota</taxon>
        <taxon>Metazoa</taxon>
        <taxon>Ecdysozoa</taxon>
        <taxon>Nematoda</taxon>
        <taxon>Chromadorea</taxon>
        <taxon>Rhabditida</taxon>
        <taxon>Tylenchina</taxon>
        <taxon>Panagrolaimomorpha</taxon>
        <taxon>Panagrolaimoidea</taxon>
        <taxon>Panagrolaimidae</taxon>
        <taxon>Panagrolaimus</taxon>
    </lineage>
</organism>
<name>A0AC34G8E1_9BILA</name>
<evidence type="ECO:0000313" key="1">
    <source>
        <dbReference type="Proteomes" id="UP000887579"/>
    </source>
</evidence>
<reference evidence="2" key="1">
    <citation type="submission" date="2022-11" db="UniProtKB">
        <authorList>
            <consortium name="WormBaseParasite"/>
        </authorList>
    </citation>
    <scope>IDENTIFICATION</scope>
</reference>